<dbReference type="Proteomes" id="UP001324115">
    <property type="component" value="Unassembled WGS sequence"/>
</dbReference>
<dbReference type="EMBL" id="JAXUIC010000008">
    <property type="protein sequence ID" value="KAK4578944.1"/>
    <property type="molecule type" value="Genomic_DNA"/>
</dbReference>
<sequence>MLDLNVDILSNNSVCDEKDTVMELVKLPEDSGTSTSSIVNAEEAPTNAGDEDSSNNSSSEFMFDILKRKEKCNEVKQKTPSSELVTRTLFPVTGERESRESEFILGSSSSSLSSTKTQWLNLSFANSGSGQPELRVMQQKQQQARKSRRGPRSRSSQYRGVTFYRRTGRWESHIWDCGKQVYLGGFDTAHAAARAYDRAAIKFRGIDADINYSVSDYADDMKQTRNMTKEEFIHILRRQSTGFARGSSKYRGVTLHKCGRWEARMGQFLGKKYKYLGLFDSEAEAARAYDMAAIKCNGREAVTNFEPSIYEGEIIVDGNTQGNGHNLDLSLGISNGSKGKDNAGDCLSRCNRERLMVDNSASAPLGGQPAHSLTKASKHLPVWSGICPGYLQSYEGMATEKTVEAVSSQRLPSWGWQMQGNGIVAPVPLFSIAASSGFSSSTSTAPSATFPSNPQINSVQNPLLPLPTTSTSNTNVSNYFTYRRS</sequence>
<evidence type="ECO:0000256" key="2">
    <source>
        <dbReference type="ARBA" id="ARBA00023015"/>
    </source>
</evidence>
<gene>
    <name evidence="10" type="ORF">RGQ29_028850</name>
</gene>
<dbReference type="GO" id="GO:0003677">
    <property type="term" value="F:DNA binding"/>
    <property type="evidence" value="ECO:0007669"/>
    <property type="project" value="UniProtKB-KW"/>
</dbReference>
<dbReference type="InterPro" id="IPR016177">
    <property type="entry name" value="DNA-bd_dom_sf"/>
</dbReference>
<feature type="domain" description="AP2/ERF" evidence="9">
    <location>
        <begin position="249"/>
        <end position="306"/>
    </location>
</feature>
<comment type="subcellular location">
    <subcellularLocation>
        <location evidence="1">Nucleus</location>
    </subcellularLocation>
</comment>
<keyword evidence="3" id="KW-0238">DNA-binding</keyword>
<dbReference type="GO" id="GO:0003700">
    <property type="term" value="F:DNA-binding transcription factor activity"/>
    <property type="evidence" value="ECO:0007669"/>
    <property type="project" value="InterPro"/>
</dbReference>
<dbReference type="SUPFAM" id="SSF54171">
    <property type="entry name" value="DNA-binding domain"/>
    <property type="match status" value="2"/>
</dbReference>
<dbReference type="PROSITE" id="PS51032">
    <property type="entry name" value="AP2_ERF"/>
    <property type="match status" value="2"/>
</dbReference>
<keyword evidence="6" id="KW-0539">Nucleus</keyword>
<comment type="caution">
    <text evidence="10">The sequence shown here is derived from an EMBL/GenBank/DDBJ whole genome shotgun (WGS) entry which is preliminary data.</text>
</comment>
<evidence type="ECO:0000256" key="1">
    <source>
        <dbReference type="ARBA" id="ARBA00004123"/>
    </source>
</evidence>
<evidence type="ECO:0000259" key="9">
    <source>
        <dbReference type="PROSITE" id="PS51032"/>
    </source>
</evidence>
<feature type="compositionally biased region" description="Basic residues" evidence="8">
    <location>
        <begin position="143"/>
        <end position="152"/>
    </location>
</feature>
<keyword evidence="5" id="KW-0804">Transcription</keyword>
<keyword evidence="4" id="KW-0010">Activator</keyword>
<dbReference type="PRINTS" id="PR00367">
    <property type="entry name" value="ETHRSPELEMNT"/>
</dbReference>
<feature type="region of interest" description="Disordered" evidence="8">
    <location>
        <begin position="28"/>
        <end position="58"/>
    </location>
</feature>
<dbReference type="InterPro" id="IPR036955">
    <property type="entry name" value="AP2/ERF_dom_sf"/>
</dbReference>
<evidence type="ECO:0000256" key="5">
    <source>
        <dbReference type="ARBA" id="ARBA00023163"/>
    </source>
</evidence>
<dbReference type="AlphaFoldDB" id="A0AAN7IFJ5"/>
<evidence type="ECO:0000256" key="3">
    <source>
        <dbReference type="ARBA" id="ARBA00023125"/>
    </source>
</evidence>
<dbReference type="Pfam" id="PF00847">
    <property type="entry name" value="AP2"/>
    <property type="match status" value="2"/>
</dbReference>
<dbReference type="Gene3D" id="3.30.730.10">
    <property type="entry name" value="AP2/ERF domain"/>
    <property type="match status" value="2"/>
</dbReference>
<evidence type="ECO:0000256" key="8">
    <source>
        <dbReference type="SAM" id="MobiDB-lite"/>
    </source>
</evidence>
<dbReference type="InterPro" id="IPR001471">
    <property type="entry name" value="AP2/ERF_dom"/>
</dbReference>
<evidence type="ECO:0000313" key="11">
    <source>
        <dbReference type="Proteomes" id="UP001324115"/>
    </source>
</evidence>
<dbReference type="PANTHER" id="PTHR32467:SF118">
    <property type="entry name" value="ETHYLENE-RESPONSIVE TRANSCRIPTION FACTOR RAP2-7"/>
    <property type="match status" value="1"/>
</dbReference>
<dbReference type="SMART" id="SM00380">
    <property type="entry name" value="AP2"/>
    <property type="match status" value="2"/>
</dbReference>
<proteinExistence type="inferred from homology"/>
<protein>
    <recommendedName>
        <fullName evidence="9">AP2/ERF domain-containing protein</fullName>
    </recommendedName>
</protein>
<accession>A0AAN7IFJ5</accession>
<dbReference type="CDD" id="cd00018">
    <property type="entry name" value="AP2"/>
    <property type="match status" value="1"/>
</dbReference>
<name>A0AAN7IFJ5_QUERU</name>
<reference evidence="10 11" key="1">
    <citation type="journal article" date="2023" name="G3 (Bethesda)">
        <title>A haplotype-resolved chromosome-scale genome for Quercus rubra L. provides insights into the genetics of adaptive traits for red oak species.</title>
        <authorList>
            <person name="Kapoor B."/>
            <person name="Jenkins J."/>
            <person name="Schmutz J."/>
            <person name="Zhebentyayeva T."/>
            <person name="Kuelheim C."/>
            <person name="Coggeshall M."/>
            <person name="Heim C."/>
            <person name="Lasky J.R."/>
            <person name="Leites L."/>
            <person name="Islam-Faridi N."/>
            <person name="Romero-Severson J."/>
            <person name="DeLeo V.L."/>
            <person name="Lucas S.M."/>
            <person name="Lazic D."/>
            <person name="Gailing O."/>
            <person name="Carlson J."/>
            <person name="Staton M."/>
        </authorList>
    </citation>
    <scope>NUCLEOTIDE SEQUENCE [LARGE SCALE GENOMIC DNA]</scope>
    <source>
        <strain evidence="10">Pseudo-F2</strain>
    </source>
</reference>
<keyword evidence="2" id="KW-0805">Transcription regulation</keyword>
<dbReference type="PANTHER" id="PTHR32467">
    <property type="entry name" value="AP2-LIKE ETHYLENE-RESPONSIVE TRANSCRIPTION FACTOR"/>
    <property type="match status" value="1"/>
</dbReference>
<dbReference type="GO" id="GO:0005634">
    <property type="term" value="C:nucleus"/>
    <property type="evidence" value="ECO:0007669"/>
    <property type="project" value="UniProtKB-SubCell"/>
</dbReference>
<dbReference type="FunFam" id="3.30.730.10:FF:000004">
    <property type="entry name" value="AP2-like ethylene-responsive transcription factor"/>
    <property type="match status" value="1"/>
</dbReference>
<evidence type="ECO:0000256" key="6">
    <source>
        <dbReference type="ARBA" id="ARBA00023242"/>
    </source>
</evidence>
<comment type="similarity">
    <text evidence="7">Belongs to the AP2/ERF transcription factor family. AP2 subfamily.</text>
</comment>
<organism evidence="10 11">
    <name type="scientific">Quercus rubra</name>
    <name type="common">Northern red oak</name>
    <name type="synonym">Quercus borealis</name>
    <dbReference type="NCBI Taxonomy" id="3512"/>
    <lineage>
        <taxon>Eukaryota</taxon>
        <taxon>Viridiplantae</taxon>
        <taxon>Streptophyta</taxon>
        <taxon>Embryophyta</taxon>
        <taxon>Tracheophyta</taxon>
        <taxon>Spermatophyta</taxon>
        <taxon>Magnoliopsida</taxon>
        <taxon>eudicotyledons</taxon>
        <taxon>Gunneridae</taxon>
        <taxon>Pentapetalae</taxon>
        <taxon>rosids</taxon>
        <taxon>fabids</taxon>
        <taxon>Fagales</taxon>
        <taxon>Fagaceae</taxon>
        <taxon>Quercus</taxon>
    </lineage>
</organism>
<evidence type="ECO:0000313" key="10">
    <source>
        <dbReference type="EMBL" id="KAK4578944.1"/>
    </source>
</evidence>
<evidence type="ECO:0000256" key="4">
    <source>
        <dbReference type="ARBA" id="ARBA00023159"/>
    </source>
</evidence>
<keyword evidence="11" id="KW-1185">Reference proteome</keyword>
<feature type="region of interest" description="Disordered" evidence="8">
    <location>
        <begin position="127"/>
        <end position="158"/>
    </location>
</feature>
<evidence type="ECO:0000256" key="7">
    <source>
        <dbReference type="ARBA" id="ARBA00037973"/>
    </source>
</evidence>
<feature type="domain" description="AP2/ERF" evidence="9">
    <location>
        <begin position="157"/>
        <end position="213"/>
    </location>
</feature>